<dbReference type="Gene3D" id="1.10.1130.10">
    <property type="entry name" value="Flavocytochrome C3, Chain A"/>
    <property type="match status" value="1"/>
</dbReference>
<dbReference type="Gene3D" id="1.10.720.180">
    <property type="match status" value="1"/>
</dbReference>
<evidence type="ECO:0000259" key="2">
    <source>
        <dbReference type="Pfam" id="PF09699"/>
    </source>
</evidence>
<dbReference type="Pfam" id="PF09699">
    <property type="entry name" value="Paired_CXXCH_1"/>
    <property type="match status" value="4"/>
</dbReference>
<dbReference type="InterPro" id="IPR010177">
    <property type="entry name" value="Paired_CXXCH_1"/>
</dbReference>
<dbReference type="PANTHER" id="PTHR35038">
    <property type="entry name" value="DISSIMILATORY SULFITE REDUCTASE SIRA"/>
    <property type="match status" value="1"/>
</dbReference>
<organism evidence="3 4">
    <name type="scientific">Candidatus Sulfobium mesophilum</name>
    <dbReference type="NCBI Taxonomy" id="2016548"/>
    <lineage>
        <taxon>Bacteria</taxon>
        <taxon>Pseudomonadati</taxon>
        <taxon>Nitrospirota</taxon>
        <taxon>Nitrospiria</taxon>
        <taxon>Nitrospirales</taxon>
        <taxon>Nitrospiraceae</taxon>
        <taxon>Candidatus Sulfobium</taxon>
    </lineage>
</organism>
<keyword evidence="1" id="KW-0732">Signal</keyword>
<evidence type="ECO:0000313" key="4">
    <source>
        <dbReference type="Proteomes" id="UP000245125"/>
    </source>
</evidence>
<dbReference type="InterPro" id="IPR051829">
    <property type="entry name" value="Multiheme_Cytochr_ET"/>
</dbReference>
<dbReference type="PANTHER" id="PTHR35038:SF6">
    <property type="entry name" value="SURFACE LOCALIZED DECAHEME CYTOCHROME C LIPOPROTEIN"/>
    <property type="match status" value="1"/>
</dbReference>
<dbReference type="OrthoDB" id="9783375at2"/>
<feature type="domain" description="Doubled CXXCH motif" evidence="2">
    <location>
        <begin position="113"/>
        <end position="151"/>
    </location>
</feature>
<name>A0A2U3QE74_9BACT</name>
<dbReference type="EMBL" id="OUUY01000013">
    <property type="protein sequence ID" value="SPP99718.1"/>
    <property type="molecule type" value="Genomic_DNA"/>
</dbReference>
<dbReference type="AlphaFoldDB" id="A0A2U3QE74"/>
<dbReference type="NCBIfam" id="TIGR01905">
    <property type="entry name" value="paired_CXXCH_1"/>
    <property type="match status" value="3"/>
</dbReference>
<dbReference type="GO" id="GO:0016491">
    <property type="term" value="F:oxidoreductase activity"/>
    <property type="evidence" value="ECO:0007669"/>
    <property type="project" value="TreeGrafter"/>
</dbReference>
<feature type="domain" description="Doubled CXXCH motif" evidence="2">
    <location>
        <begin position="59"/>
        <end position="106"/>
    </location>
</feature>
<dbReference type="SUPFAM" id="SSF48695">
    <property type="entry name" value="Multiheme cytochromes"/>
    <property type="match status" value="1"/>
</dbReference>
<reference evidence="4" key="1">
    <citation type="submission" date="2018-03" db="EMBL/GenBank/DDBJ databases">
        <authorList>
            <person name="Zecchin S."/>
        </authorList>
    </citation>
    <scope>NUCLEOTIDE SEQUENCE [LARGE SCALE GENOMIC DNA]</scope>
</reference>
<keyword evidence="4" id="KW-1185">Reference proteome</keyword>
<evidence type="ECO:0000313" key="3">
    <source>
        <dbReference type="EMBL" id="SPP99718.1"/>
    </source>
</evidence>
<dbReference type="InterPro" id="IPR036280">
    <property type="entry name" value="Multihaem_cyt_sf"/>
</dbReference>
<evidence type="ECO:0000256" key="1">
    <source>
        <dbReference type="ARBA" id="ARBA00022729"/>
    </source>
</evidence>
<sequence length="262" mass="28476">MNGRVVENNPGIGTITSRCVVLLISSIVASLLGITCRSAYGEAECQQCHKELTRKKIVHAAVKKGCSVCHSAIDAADIPHKKKNTITKGLAAEVPALCFQCHDKKKFENTTIHPPVKDGMCLACHSPHNSDNGKLLQSAVPDLCFNCHDKTEFTKKNVHPPVMAGCFDCHAAHASKYTSLTVKAQTALCTACHTAPEIKNGIHIMRGFAAPGHPVSGKTDPKRQGKRFSCASCHQPHSSDFRKLVRYKNDTPFEICISCHPK</sequence>
<proteinExistence type="predicted"/>
<protein>
    <recommendedName>
        <fullName evidence="2">Doubled CXXCH motif domain-containing protein</fullName>
    </recommendedName>
</protein>
<accession>A0A2U3QE74</accession>
<feature type="domain" description="Doubled CXXCH motif" evidence="2">
    <location>
        <begin position="229"/>
        <end position="261"/>
    </location>
</feature>
<dbReference type="Proteomes" id="UP000245125">
    <property type="component" value="Unassembled WGS sequence"/>
</dbReference>
<gene>
    <name evidence="3" type="ORF">NBG4_110021</name>
</gene>
<feature type="domain" description="Doubled CXXCH motif" evidence="2">
    <location>
        <begin position="159"/>
        <end position="195"/>
    </location>
</feature>